<keyword evidence="3" id="KW-1185">Reference proteome</keyword>
<proteinExistence type="predicted"/>
<dbReference type="AlphaFoldDB" id="A0A6G8B0R5"/>
<dbReference type="Proteomes" id="UP000500741">
    <property type="component" value="Chromosome"/>
</dbReference>
<evidence type="ECO:0000313" key="2">
    <source>
        <dbReference type="EMBL" id="QIL50805.1"/>
    </source>
</evidence>
<reference evidence="2 3" key="1">
    <citation type="submission" date="2020-03" db="EMBL/GenBank/DDBJ databases">
        <title>Weissella sp. nov., isolated from Cybister lewisianus.</title>
        <authorList>
            <person name="Hyun D.-W."/>
            <person name="Bae J.-W."/>
        </authorList>
    </citation>
    <scope>NUCLEOTIDE SEQUENCE [LARGE SCALE GENOMIC DNA]</scope>
    <source>
        <strain evidence="2 3">HDW19</strain>
    </source>
</reference>
<protein>
    <submittedName>
        <fullName evidence="2">Uncharacterized protein</fullName>
    </submittedName>
</protein>
<dbReference type="RefSeq" id="WP_166010764.1">
    <property type="nucleotide sequence ID" value="NZ_CP049888.1"/>
</dbReference>
<feature type="transmembrane region" description="Helical" evidence="1">
    <location>
        <begin position="6"/>
        <end position="25"/>
    </location>
</feature>
<dbReference type="EMBL" id="CP049888">
    <property type="protein sequence ID" value="QIL50805.1"/>
    <property type="molecule type" value="Genomic_DNA"/>
</dbReference>
<evidence type="ECO:0000256" key="1">
    <source>
        <dbReference type="SAM" id="Phobius"/>
    </source>
</evidence>
<sequence>MLKKSLGIIQILSIIMIGLIIGAYAERSHFFGYSDNTPILPSGTYNTTSEGDWSKVTVTKDHFITTKNDYIVVDNRFTNKVHGRIVIAAQKGGNISKSYYVTKIKEGWRLEPIINGKPSSTNVSILYIDK</sequence>
<organism evidence="2 3">
    <name type="scientific">Weissella coleopterorum</name>
    <dbReference type="NCBI Taxonomy" id="2714949"/>
    <lineage>
        <taxon>Bacteria</taxon>
        <taxon>Bacillati</taxon>
        <taxon>Bacillota</taxon>
        <taxon>Bacilli</taxon>
        <taxon>Lactobacillales</taxon>
        <taxon>Lactobacillaceae</taxon>
        <taxon>Weissella</taxon>
    </lineage>
</organism>
<dbReference type="KEGG" id="wco:G7084_05445"/>
<keyword evidence="1" id="KW-1133">Transmembrane helix</keyword>
<name>A0A6G8B0R5_9LACO</name>
<gene>
    <name evidence="2" type="ORF">G7084_05445</name>
</gene>
<evidence type="ECO:0000313" key="3">
    <source>
        <dbReference type="Proteomes" id="UP000500741"/>
    </source>
</evidence>
<accession>A0A6G8B0R5</accession>
<keyword evidence="1" id="KW-0472">Membrane</keyword>
<keyword evidence="1" id="KW-0812">Transmembrane</keyword>